<evidence type="ECO:0000256" key="1">
    <source>
        <dbReference type="SAM" id="Phobius"/>
    </source>
</evidence>
<keyword evidence="1" id="KW-0812">Transmembrane</keyword>
<sequence length="216" mass="24819">MEAGYNDDIVGCLKICDNIDDNNINKFFSKLDNCLELGENLGREQLIFYKALLGILRKCRINFLKETTLPYKDVADISNYFSEYIKEMAQLEGVDSTAVETSMEKKSGCVYPSAGTKLHRFSTIFIILALLTLLLGLCTCWLFAVMKRQNERCCKLTLPKEMVENLALTCQEMGLDPREMRILKEKTCFDREYENIVNKYLKKRSESPPYPETAAK</sequence>
<protein>
    <submittedName>
        <fullName evidence="2">Uncharacterized protein</fullName>
    </submittedName>
</protein>
<reference evidence="2 3" key="1">
    <citation type="submission" date="2022-12" db="EMBL/GenBank/DDBJ databases">
        <title>Chromosome-level genome assembly of true bugs.</title>
        <authorList>
            <person name="Ma L."/>
            <person name="Li H."/>
        </authorList>
    </citation>
    <scope>NUCLEOTIDE SEQUENCE [LARGE SCALE GENOMIC DNA]</scope>
    <source>
        <strain evidence="2">Lab_2022b</strain>
    </source>
</reference>
<keyword evidence="1" id="KW-0472">Membrane</keyword>
<dbReference type="AlphaFoldDB" id="A0AAW1DQ41"/>
<keyword evidence="1" id="KW-1133">Transmembrane helix</keyword>
<comment type="caution">
    <text evidence="2">The sequence shown here is derived from an EMBL/GenBank/DDBJ whole genome shotgun (WGS) entry which is preliminary data.</text>
</comment>
<dbReference type="EMBL" id="JAPXFL010000002">
    <property type="protein sequence ID" value="KAK9511263.1"/>
    <property type="molecule type" value="Genomic_DNA"/>
</dbReference>
<name>A0AAW1DQ41_9HEMI</name>
<proteinExistence type="predicted"/>
<evidence type="ECO:0000313" key="3">
    <source>
        <dbReference type="Proteomes" id="UP001461498"/>
    </source>
</evidence>
<keyword evidence="3" id="KW-1185">Reference proteome</keyword>
<evidence type="ECO:0000313" key="2">
    <source>
        <dbReference type="EMBL" id="KAK9511263.1"/>
    </source>
</evidence>
<dbReference type="Proteomes" id="UP001461498">
    <property type="component" value="Unassembled WGS sequence"/>
</dbReference>
<accession>A0AAW1DQ41</accession>
<feature type="transmembrane region" description="Helical" evidence="1">
    <location>
        <begin position="124"/>
        <end position="146"/>
    </location>
</feature>
<gene>
    <name evidence="2" type="ORF">O3M35_005850</name>
</gene>
<organism evidence="2 3">
    <name type="scientific">Rhynocoris fuscipes</name>
    <dbReference type="NCBI Taxonomy" id="488301"/>
    <lineage>
        <taxon>Eukaryota</taxon>
        <taxon>Metazoa</taxon>
        <taxon>Ecdysozoa</taxon>
        <taxon>Arthropoda</taxon>
        <taxon>Hexapoda</taxon>
        <taxon>Insecta</taxon>
        <taxon>Pterygota</taxon>
        <taxon>Neoptera</taxon>
        <taxon>Paraneoptera</taxon>
        <taxon>Hemiptera</taxon>
        <taxon>Heteroptera</taxon>
        <taxon>Panheteroptera</taxon>
        <taxon>Cimicomorpha</taxon>
        <taxon>Reduviidae</taxon>
        <taxon>Harpactorinae</taxon>
        <taxon>Harpactorini</taxon>
        <taxon>Rhynocoris</taxon>
    </lineage>
</organism>